<comment type="cofactor">
    <cofactor evidence="8">
        <name>Mg(2+)</name>
        <dbReference type="ChEBI" id="CHEBI:18420"/>
    </cofactor>
    <text evidence="8">Binds 1 Mg(2+) ion per subunit.</text>
</comment>
<feature type="compositionally biased region" description="Basic residues" evidence="9">
    <location>
        <begin position="663"/>
        <end position="675"/>
    </location>
</feature>
<proteinExistence type="inferred from homology"/>
<dbReference type="InterPro" id="IPR012340">
    <property type="entry name" value="NA-bd_OB-fold"/>
</dbReference>
<dbReference type="EMBL" id="CP117417">
    <property type="protein sequence ID" value="WCT78189.1"/>
    <property type="molecule type" value="Genomic_DNA"/>
</dbReference>
<feature type="binding site" evidence="8">
    <location>
        <position position="531"/>
    </location>
    <ligand>
        <name>Zn(2+)</name>
        <dbReference type="ChEBI" id="CHEBI:29105"/>
        <note>ligand shared between dimeric partners</note>
    </ligand>
</feature>
<dbReference type="InterPro" id="IPR019307">
    <property type="entry name" value="RNA-bd_AU-1/RNase_E/G"/>
</dbReference>
<dbReference type="Pfam" id="PF10150">
    <property type="entry name" value="RNase_E_G"/>
    <property type="match status" value="1"/>
</dbReference>
<keyword evidence="8" id="KW-1003">Cell membrane</keyword>
<keyword evidence="8" id="KW-0820">tRNA-binding</keyword>
<keyword evidence="1 8" id="KW-0963">Cytoplasm</keyword>
<feature type="region of interest" description="Disordered" evidence="9">
    <location>
        <begin position="157"/>
        <end position="198"/>
    </location>
</feature>
<evidence type="ECO:0000256" key="1">
    <source>
        <dbReference type="ARBA" id="ARBA00022490"/>
    </source>
</evidence>
<keyword evidence="8" id="KW-0997">Cell inner membrane</keyword>
<dbReference type="RefSeq" id="WP_273618530.1">
    <property type="nucleotide sequence ID" value="NZ_CP117417.1"/>
</dbReference>
<gene>
    <name evidence="8" type="primary">rne</name>
    <name evidence="12" type="ORF">PQ457_04225</name>
</gene>
<keyword evidence="6 8" id="KW-0460">Magnesium</keyword>
<keyword evidence="8" id="KW-0472">Membrane</keyword>
<feature type="compositionally biased region" description="Low complexity" evidence="9">
    <location>
        <begin position="846"/>
        <end position="860"/>
    </location>
</feature>
<keyword evidence="2 8" id="KW-0540">Nuclease</keyword>
<dbReference type="Pfam" id="PF20833">
    <property type="entry name" value="RNase_E_G_Thio"/>
    <property type="match status" value="1"/>
</dbReference>
<keyword evidence="3 8" id="KW-0479">Metal-binding</keyword>
<protein>
    <recommendedName>
        <fullName evidence="8">Ribonuclease E</fullName>
        <shortName evidence="8">RNase E</shortName>
        <ecNumber evidence="8">3.1.26.12</ecNumber>
    </recommendedName>
</protein>
<dbReference type="SUPFAM" id="SSF50249">
    <property type="entry name" value="Nucleic acid-binding proteins"/>
    <property type="match status" value="1"/>
</dbReference>
<evidence type="ECO:0000313" key="13">
    <source>
        <dbReference type="Proteomes" id="UP001218231"/>
    </source>
</evidence>
<organism evidence="12 13">
    <name type="scientific">Novosphingobium humi</name>
    <dbReference type="NCBI Taxonomy" id="2282397"/>
    <lineage>
        <taxon>Bacteria</taxon>
        <taxon>Pseudomonadati</taxon>
        <taxon>Pseudomonadota</taxon>
        <taxon>Alphaproteobacteria</taxon>
        <taxon>Sphingomonadales</taxon>
        <taxon>Sphingomonadaceae</taxon>
        <taxon>Novosphingobium</taxon>
    </lineage>
</organism>
<feature type="compositionally biased region" description="Acidic residues" evidence="9">
    <location>
        <begin position="741"/>
        <end position="757"/>
    </location>
</feature>
<reference evidence="12 13" key="1">
    <citation type="submission" date="2023-02" db="EMBL/GenBank/DDBJ databases">
        <title>Genome sequence of Novosphingobium humi KACC 19094.</title>
        <authorList>
            <person name="Kim S."/>
            <person name="Heo J."/>
            <person name="Kwon S.-W."/>
        </authorList>
    </citation>
    <scope>NUCLEOTIDE SEQUENCE [LARGE SCALE GENOMIC DNA]</scope>
    <source>
        <strain evidence="12 13">KACC 19094</strain>
    </source>
</reference>
<accession>A0ABY7U1Z9</accession>
<sequence>MSTRMLIDARHSEETRVAVLKGNRIEEFDFDSADHKQIKGNIYLAKVTRVEPSLQAAFVDFGGNRHGFLAFSEIHPDYYQIPKEDREALLAEEAAHAEEEAALRAVAEGEEDFVGDDDLGEGLADDFAGGSVEDAGSLIEVDTSEKGSVATIEAGHIEDGFDGDHEAEEASESEEGGERRGRRGRRQGGRNASHAKEAEELRAKRMALRRRYKIQDVIHRRQVLLVQVVKEERGNKGAALTTYLSLAGRYCVLMPNSSHGGGISRKISSFADRKRLKTIIAEMDLPKSMGCIVRTAGLQRTKTEIKRDFDYLARLWDDIRENTLKSAAPALIHSDSDLIKRAIRDIYNRDIEEVIVEGDDGYRAARDFMKLLMPSHARRVKHYADPVPLFQRFGAEDQLTAMYDPVVQLKSGGYIVINPTEALVSIDINSGRSTKEHGIEQTAVATNLEAAREIARQLRLRDMAGLVVIDFIDMEYGSNIRKVEKAMKEALKNDRARIQVGRISSFGLMEMSRQRLRTGVLEATTRSCPHCDGTGLVRTAGSAGLSALRLIEEEAAKGKGTIITLFASQEASIYLLNAKRLDLGEIEHRYGVSVEVIPEGENEGAKMRVVSSGPRNEFVPKFEPLVLEEDLEDLPEEDFEDEIEEEAEEAAEAETGGESADSRRKRRKRRRGRGRDRREDGTAEEGVNEGAEPVEGEEGDEAEEAEGDTEAQSESAEAGEEGPRKRRRRKRRRSRSRGEGEEGTSEEQAEAGEDEAEAAPAVEAVAEPMVEVAAAQVEAAPVEAAQAEPVAEEAPAKPKRVRRKKADAAPVEAVVEAAPAESAPVEPVAEETPAKPKRVRRKKADAAPVEAAPAEPAAEEAPAKPKRVRRKKADAAPVEAAPVEAAPVEAAPVEAAAEAAPAETAPAAEDDASATPRRGWWQRTFGE</sequence>
<dbReference type="PANTHER" id="PTHR30001">
    <property type="entry name" value="RIBONUCLEASE"/>
    <property type="match status" value="1"/>
</dbReference>
<evidence type="ECO:0000256" key="7">
    <source>
        <dbReference type="ARBA" id="ARBA00022884"/>
    </source>
</evidence>
<feature type="domain" description="RNA-binding protein AU-1/Ribonuclease E/G" evidence="10">
    <location>
        <begin position="245"/>
        <end position="515"/>
    </location>
</feature>
<evidence type="ECO:0000256" key="5">
    <source>
        <dbReference type="ARBA" id="ARBA00022801"/>
    </source>
</evidence>
<evidence type="ECO:0000313" key="12">
    <source>
        <dbReference type="EMBL" id="WCT78189.1"/>
    </source>
</evidence>
<dbReference type="InterPro" id="IPR048583">
    <property type="entry name" value="RNase_E_G_thioredoxin-like"/>
</dbReference>
<keyword evidence="13" id="KW-1185">Reference proteome</keyword>
<feature type="domain" description="RNase E/G thioredoxin-like" evidence="11">
    <location>
        <begin position="528"/>
        <end position="609"/>
    </location>
</feature>
<dbReference type="Gene3D" id="2.40.50.140">
    <property type="entry name" value="Nucleic acid-binding proteins"/>
    <property type="match status" value="1"/>
</dbReference>
<feature type="compositionally biased region" description="Acidic residues" evidence="9">
    <location>
        <begin position="682"/>
        <end position="711"/>
    </location>
</feature>
<dbReference type="InterPro" id="IPR004659">
    <property type="entry name" value="RNase_E/G"/>
</dbReference>
<feature type="compositionally biased region" description="Acidic residues" evidence="9">
    <location>
        <begin position="165"/>
        <end position="175"/>
    </location>
</feature>
<dbReference type="CDD" id="cd04453">
    <property type="entry name" value="S1_RNase_E"/>
    <property type="match status" value="1"/>
</dbReference>
<keyword evidence="8" id="KW-0819">tRNA processing</keyword>
<dbReference type="PANTHER" id="PTHR30001:SF1">
    <property type="entry name" value="RIBONUCLEASE E_G-LIKE PROTEIN, CHLOROPLASTIC"/>
    <property type="match status" value="1"/>
</dbReference>
<feature type="region of interest" description="Required for zinc-mediated homotetramerization and catalytic activity" evidence="8">
    <location>
        <begin position="528"/>
        <end position="531"/>
    </location>
</feature>
<dbReference type="Proteomes" id="UP001218231">
    <property type="component" value="Chromosome"/>
</dbReference>
<feature type="binding site" evidence="8">
    <location>
        <position position="528"/>
    </location>
    <ligand>
        <name>Zn(2+)</name>
        <dbReference type="ChEBI" id="CHEBI:29105"/>
        <note>ligand shared between dimeric partners</note>
    </ligand>
</feature>
<keyword evidence="8" id="KW-0862">Zinc</keyword>
<dbReference type="EC" id="3.1.26.12" evidence="8"/>
<feature type="compositionally biased region" description="Low complexity" evidence="9">
    <location>
        <begin position="875"/>
        <end position="907"/>
    </location>
</feature>
<evidence type="ECO:0000256" key="2">
    <source>
        <dbReference type="ARBA" id="ARBA00022722"/>
    </source>
</evidence>
<comment type="cofactor">
    <cofactor evidence="8">
        <name>Zn(2+)</name>
        <dbReference type="ChEBI" id="CHEBI:29105"/>
    </cofactor>
    <text evidence="8">Binds 2 Zn(2+) ions per homotetramer.</text>
</comment>
<feature type="binding site" evidence="8">
    <location>
        <position position="470"/>
    </location>
    <ligand>
        <name>Mg(2+)</name>
        <dbReference type="ChEBI" id="CHEBI:18420"/>
        <note>catalytic</note>
    </ligand>
</feature>
<feature type="region of interest" description="Disordered" evidence="9">
    <location>
        <begin position="623"/>
        <end position="765"/>
    </location>
</feature>
<evidence type="ECO:0000259" key="11">
    <source>
        <dbReference type="Pfam" id="PF20833"/>
    </source>
</evidence>
<feature type="compositionally biased region" description="Low complexity" evidence="9">
    <location>
        <begin position="808"/>
        <end position="831"/>
    </location>
</feature>
<dbReference type="InterPro" id="IPR028878">
    <property type="entry name" value="RNase_E"/>
</dbReference>
<dbReference type="HAMAP" id="MF_00970">
    <property type="entry name" value="RNase_E"/>
    <property type="match status" value="1"/>
</dbReference>
<keyword evidence="8" id="KW-0699">rRNA-binding</keyword>
<comment type="subunit">
    <text evidence="8">Homotetramer formed by a dimer of dimers.</text>
</comment>
<comment type="subcellular location">
    <subcellularLocation>
        <location evidence="8">Cytoplasm</location>
    </subcellularLocation>
    <subcellularLocation>
        <location evidence="8">Cell inner membrane</location>
        <topology evidence="8">Peripheral membrane protein</topology>
        <orientation evidence="8">Cytoplasmic side</orientation>
    </subcellularLocation>
</comment>
<keyword evidence="8" id="KW-0698">rRNA processing</keyword>
<feature type="binding site" evidence="8">
    <location>
        <position position="427"/>
    </location>
    <ligand>
        <name>Mg(2+)</name>
        <dbReference type="ChEBI" id="CHEBI:18420"/>
        <note>catalytic</note>
    </ligand>
</feature>
<keyword evidence="4 8" id="KW-0255">Endonuclease</keyword>
<dbReference type="NCBIfam" id="TIGR00757">
    <property type="entry name" value="RNaseEG"/>
    <property type="match status" value="1"/>
</dbReference>
<keyword evidence="5 8" id="KW-0378">Hydrolase</keyword>
<feature type="compositionally biased region" description="Low complexity" evidence="9">
    <location>
        <begin position="781"/>
        <end position="793"/>
    </location>
</feature>
<evidence type="ECO:0000256" key="9">
    <source>
        <dbReference type="SAM" id="MobiDB-lite"/>
    </source>
</evidence>
<evidence type="ECO:0000256" key="4">
    <source>
        <dbReference type="ARBA" id="ARBA00022759"/>
    </source>
</evidence>
<comment type="similarity">
    <text evidence="8">Belongs to the RNase E/G family. RNase E subfamily.</text>
</comment>
<dbReference type="Gene3D" id="3.40.1260.20">
    <property type="entry name" value="Ribonuclease E, catalytic domain"/>
    <property type="match status" value="1"/>
</dbReference>
<comment type="function">
    <text evidence="8">Endoribonuclease that plays a central role in RNA processing and decay. Required for the maturation of 5S and 16S rRNAs and the majority of tRNAs. Also involved in the degradation of most mRNAs.</text>
</comment>
<feature type="region of interest" description="Disordered" evidence="9">
    <location>
        <begin position="781"/>
        <end position="927"/>
    </location>
</feature>
<keyword evidence="7 8" id="KW-0694">RNA-binding</keyword>
<feature type="compositionally biased region" description="Acidic residues" evidence="9">
    <location>
        <begin position="626"/>
        <end position="652"/>
    </location>
</feature>
<evidence type="ECO:0000256" key="3">
    <source>
        <dbReference type="ARBA" id="ARBA00022723"/>
    </source>
</evidence>
<comment type="catalytic activity">
    <reaction evidence="8">
        <text>Endonucleolytic cleavage of single-stranded RNA in A- and U-rich regions.</text>
        <dbReference type="EC" id="3.1.26.12"/>
    </reaction>
</comment>
<name>A0ABY7U1Z9_9SPHN</name>
<feature type="compositionally biased region" description="Basic residues" evidence="9">
    <location>
        <begin position="724"/>
        <end position="735"/>
    </location>
</feature>
<evidence type="ECO:0000259" key="10">
    <source>
        <dbReference type="Pfam" id="PF10150"/>
    </source>
</evidence>
<evidence type="ECO:0000256" key="6">
    <source>
        <dbReference type="ARBA" id="ARBA00022842"/>
    </source>
</evidence>
<evidence type="ECO:0000256" key="8">
    <source>
        <dbReference type="HAMAP-Rule" id="MF_00970"/>
    </source>
</evidence>